<dbReference type="Proteomes" id="UP000005481">
    <property type="component" value="Unassembled WGS sequence"/>
</dbReference>
<dbReference type="PANTHER" id="PTHR32347">
    <property type="entry name" value="EFFLUX SYSTEM COMPONENT YKNX-RELATED"/>
    <property type="match status" value="1"/>
</dbReference>
<keyword evidence="2 3" id="KW-0175">Coiled coil</keyword>
<dbReference type="PATRIC" id="fig|861450.3.peg.754"/>
<sequence>SAEAAADNAVADYTRMQTLYNSDAISKQALDNAEARAKAAVAALNRARATHRMSDIGFRQEDIDAAEAQLESLRVQLENAEYNLAQATLIAPEDGVIRSRLLEPGDMASPAVPVYTLSLNTKKWVRAYISEDNLFRIHEGQAAKVTIDGVSSPIDGQVGYISGTAEFTPKTVQTTELRTALMYEVRIYVDDPDNLLRLGMPATVTF</sequence>
<dbReference type="Pfam" id="PF25881">
    <property type="entry name" value="HH_YBHG"/>
    <property type="match status" value="1"/>
</dbReference>
<evidence type="ECO:0000256" key="3">
    <source>
        <dbReference type="SAM" id="Coils"/>
    </source>
</evidence>
<evidence type="ECO:0000256" key="1">
    <source>
        <dbReference type="ARBA" id="ARBA00004196"/>
    </source>
</evidence>
<keyword evidence="6" id="KW-1185">Reference proteome</keyword>
<dbReference type="PANTHER" id="PTHR32347:SF29">
    <property type="entry name" value="UPF0194 MEMBRANE PROTEIN YBHG"/>
    <property type="match status" value="1"/>
</dbReference>
<feature type="coiled-coil region" evidence="3">
    <location>
        <begin position="30"/>
        <end position="90"/>
    </location>
</feature>
<organism evidence="5 6">
    <name type="scientific">Anaeroglobus geminatus F0357</name>
    <dbReference type="NCBI Taxonomy" id="861450"/>
    <lineage>
        <taxon>Bacteria</taxon>
        <taxon>Bacillati</taxon>
        <taxon>Bacillota</taxon>
        <taxon>Negativicutes</taxon>
        <taxon>Veillonellales</taxon>
        <taxon>Veillonellaceae</taxon>
        <taxon>Anaeroglobus</taxon>
    </lineage>
</organism>
<comment type="subcellular location">
    <subcellularLocation>
        <location evidence="1">Cell envelope</location>
    </subcellularLocation>
</comment>
<dbReference type="AlphaFoldDB" id="G9YGM4"/>
<evidence type="ECO:0000259" key="4">
    <source>
        <dbReference type="Pfam" id="PF25881"/>
    </source>
</evidence>
<dbReference type="Gene3D" id="1.10.287.470">
    <property type="entry name" value="Helix hairpin bin"/>
    <property type="match status" value="1"/>
</dbReference>
<dbReference type="STRING" id="861450.HMPREF0080_00791"/>
<feature type="domain" description="YbhG-like alpha-helical hairpin" evidence="4">
    <location>
        <begin position="1"/>
        <end position="84"/>
    </location>
</feature>
<dbReference type="GO" id="GO:0042597">
    <property type="term" value="C:periplasmic space"/>
    <property type="evidence" value="ECO:0007669"/>
    <property type="project" value="UniProtKB-SubCell"/>
</dbReference>
<dbReference type="InterPro" id="IPR059052">
    <property type="entry name" value="HH_YbhG-like"/>
</dbReference>
<dbReference type="SUPFAM" id="SSF111369">
    <property type="entry name" value="HlyD-like secretion proteins"/>
    <property type="match status" value="2"/>
</dbReference>
<evidence type="ECO:0000313" key="6">
    <source>
        <dbReference type="Proteomes" id="UP000005481"/>
    </source>
</evidence>
<dbReference type="Gene3D" id="2.40.50.100">
    <property type="match status" value="1"/>
</dbReference>
<name>G9YGM4_9FIRM</name>
<evidence type="ECO:0000256" key="2">
    <source>
        <dbReference type="ARBA" id="ARBA00023054"/>
    </source>
</evidence>
<proteinExistence type="predicted"/>
<dbReference type="RefSeq" id="WP_006789778.1">
    <property type="nucleotide sequence ID" value="NZ_JH417575.1"/>
</dbReference>
<dbReference type="HOGENOM" id="CLU_1328757_0_0_9"/>
<reference evidence="5 6" key="1">
    <citation type="submission" date="2011-08" db="EMBL/GenBank/DDBJ databases">
        <authorList>
            <person name="Weinstock G."/>
            <person name="Sodergren E."/>
            <person name="Clifton S."/>
            <person name="Fulton L."/>
            <person name="Fulton B."/>
            <person name="Courtney L."/>
            <person name="Fronick C."/>
            <person name="Harrison M."/>
            <person name="Strong C."/>
            <person name="Farmer C."/>
            <person name="Delahaunty K."/>
            <person name="Markovic C."/>
            <person name="Hall O."/>
            <person name="Minx P."/>
            <person name="Tomlinson C."/>
            <person name="Mitreva M."/>
            <person name="Hou S."/>
            <person name="Chen J."/>
            <person name="Wollam A."/>
            <person name="Pepin K.H."/>
            <person name="Johnson M."/>
            <person name="Bhonagiri V."/>
            <person name="Zhang X."/>
            <person name="Suruliraj S."/>
            <person name="Warren W."/>
            <person name="Chinwalla A."/>
            <person name="Mardis E.R."/>
            <person name="Wilson R.K."/>
        </authorList>
    </citation>
    <scope>NUCLEOTIDE SEQUENCE [LARGE SCALE GENOMIC DNA]</scope>
    <source>
        <strain evidence="5 6">F0357</strain>
    </source>
</reference>
<dbReference type="OrthoDB" id="9778236at2"/>
<comment type="caution">
    <text evidence="5">The sequence shown here is derived from an EMBL/GenBank/DDBJ whole genome shotgun (WGS) entry which is preliminary data.</text>
</comment>
<gene>
    <name evidence="5" type="ORF">HMPREF0080_00791</name>
</gene>
<dbReference type="InterPro" id="IPR050465">
    <property type="entry name" value="UPF0194_transport"/>
</dbReference>
<dbReference type="Gene3D" id="2.40.30.170">
    <property type="match status" value="1"/>
</dbReference>
<dbReference type="EMBL" id="AGCJ01000024">
    <property type="protein sequence ID" value="EHM42004.1"/>
    <property type="molecule type" value="Genomic_DNA"/>
</dbReference>
<protein>
    <recommendedName>
        <fullName evidence="4">YbhG-like alpha-helical hairpin domain-containing protein</fullName>
    </recommendedName>
</protein>
<accession>G9YGM4</accession>
<evidence type="ECO:0000313" key="5">
    <source>
        <dbReference type="EMBL" id="EHM42004.1"/>
    </source>
</evidence>
<feature type="non-terminal residue" evidence="5">
    <location>
        <position position="1"/>
    </location>
</feature>
<dbReference type="eggNOG" id="COG1566">
    <property type="taxonomic scope" value="Bacteria"/>
</dbReference>